<sequence>MKIHASAEGGDERLTFCGVVVAAAWAPYSQPVHNITCQRCRRIILARWKTAIEDRVQVSGYTLSKPGESK</sequence>
<name>A0A0F8WN14_9ZZZZ</name>
<reference evidence="1" key="1">
    <citation type="journal article" date="2015" name="Nature">
        <title>Complex archaea that bridge the gap between prokaryotes and eukaryotes.</title>
        <authorList>
            <person name="Spang A."/>
            <person name="Saw J.H."/>
            <person name="Jorgensen S.L."/>
            <person name="Zaremba-Niedzwiedzka K."/>
            <person name="Martijn J."/>
            <person name="Lind A.E."/>
            <person name="van Eijk R."/>
            <person name="Schleper C."/>
            <person name="Guy L."/>
            <person name="Ettema T.J."/>
        </authorList>
    </citation>
    <scope>NUCLEOTIDE SEQUENCE</scope>
</reference>
<gene>
    <name evidence="1" type="ORF">LCGC14_3132900</name>
</gene>
<dbReference type="EMBL" id="LAZR01068428">
    <property type="protein sequence ID" value="KKK49655.1"/>
    <property type="molecule type" value="Genomic_DNA"/>
</dbReference>
<organism evidence="1">
    <name type="scientific">marine sediment metagenome</name>
    <dbReference type="NCBI Taxonomy" id="412755"/>
    <lineage>
        <taxon>unclassified sequences</taxon>
        <taxon>metagenomes</taxon>
        <taxon>ecological metagenomes</taxon>
    </lineage>
</organism>
<dbReference type="AlphaFoldDB" id="A0A0F8WN14"/>
<protein>
    <submittedName>
        <fullName evidence="1">Uncharacterized protein</fullName>
    </submittedName>
</protein>
<accession>A0A0F8WN14</accession>
<proteinExistence type="predicted"/>
<comment type="caution">
    <text evidence="1">The sequence shown here is derived from an EMBL/GenBank/DDBJ whole genome shotgun (WGS) entry which is preliminary data.</text>
</comment>
<evidence type="ECO:0000313" key="1">
    <source>
        <dbReference type="EMBL" id="KKK49655.1"/>
    </source>
</evidence>